<accession>A0ABT5NTI1</accession>
<protein>
    <submittedName>
        <fullName evidence="1">Toll/interleukin-1 receptor domain-containing protein</fullName>
    </submittedName>
</protein>
<dbReference type="InterPro" id="IPR035897">
    <property type="entry name" value="Toll_tir_struct_dom_sf"/>
</dbReference>
<keyword evidence="1" id="KW-0675">Receptor</keyword>
<evidence type="ECO:0000313" key="2">
    <source>
        <dbReference type="Proteomes" id="UP001148203"/>
    </source>
</evidence>
<dbReference type="EMBL" id="JAMDGY010000029">
    <property type="protein sequence ID" value="MDD0991478.1"/>
    <property type="molecule type" value="Genomic_DNA"/>
</dbReference>
<gene>
    <name evidence="1" type="ORF">M5G11_13105</name>
</gene>
<dbReference type="SUPFAM" id="SSF52200">
    <property type="entry name" value="Toll/Interleukin receptor TIR domain"/>
    <property type="match status" value="1"/>
</dbReference>
<evidence type="ECO:0000313" key="1">
    <source>
        <dbReference type="EMBL" id="MDD0991478.1"/>
    </source>
</evidence>
<keyword evidence="2" id="KW-1185">Reference proteome</keyword>
<dbReference type="Proteomes" id="UP001148203">
    <property type="component" value="Unassembled WGS sequence"/>
</dbReference>
<name>A0ABT5NTI1_9PSED</name>
<comment type="caution">
    <text evidence="1">The sequence shown here is derived from an EMBL/GenBank/DDBJ whole genome shotgun (WGS) entry which is preliminary data.</text>
</comment>
<dbReference type="Gene3D" id="3.40.50.10140">
    <property type="entry name" value="Toll/interleukin-1 receptor homology (TIR) domain"/>
    <property type="match status" value="1"/>
</dbReference>
<reference evidence="1 2" key="1">
    <citation type="submission" date="2022-05" db="EMBL/GenBank/DDBJ databases">
        <title>Novel Pseudomonas spp. Isolated from a Rainbow Trout Aquaculture Facility.</title>
        <authorList>
            <person name="Testerman T."/>
            <person name="Graf J."/>
        </authorList>
    </citation>
    <scope>NUCLEOTIDE SEQUENCE [LARGE SCALE GENOMIC DNA]</scope>
    <source>
        <strain evidence="1 2">ID681</strain>
    </source>
</reference>
<dbReference type="RefSeq" id="WP_273913325.1">
    <property type="nucleotide sequence ID" value="NZ_JAMDGX010000081.1"/>
</dbReference>
<organism evidence="1 2">
    <name type="scientific">Pseudomonas fontis</name>
    <dbReference type="NCBI Taxonomy" id="2942633"/>
    <lineage>
        <taxon>Bacteria</taxon>
        <taxon>Pseudomonadati</taxon>
        <taxon>Pseudomonadota</taxon>
        <taxon>Gammaproteobacteria</taxon>
        <taxon>Pseudomonadales</taxon>
        <taxon>Pseudomonadaceae</taxon>
        <taxon>Pseudomonas</taxon>
    </lineage>
</organism>
<proteinExistence type="predicted"/>
<sequence length="279" mass="31811">MYVGLELTSYESYSSVPASEIQKFKDQVQGQFGEVSDYLVDVFEGRRLIDANLLSRHIFPQQQRTHVFLSHSHADEDRAVELAIKLRNCGVNVFVDSCAWGASQHLIEKLMAFYADQKADGQPLSEREVSDLSAGVHLMLVGALQEMIDRTELFVFLNTENSVPLKAYEGSDRTFSPWIYSELQFSAMVRRRVPARRRRRSPEVLSLEHEQAKRLLPNFAHKALNSHLPKVDGSEFSGWIELLLEKGELALDSLYGRFEIPGQFRRLRAQAAARSKKLL</sequence>